<evidence type="ECO:0000256" key="4">
    <source>
        <dbReference type="ARBA" id="ARBA00022842"/>
    </source>
</evidence>
<dbReference type="GO" id="GO:0000287">
    <property type="term" value="F:magnesium ion binding"/>
    <property type="evidence" value="ECO:0007669"/>
    <property type="project" value="InterPro"/>
</dbReference>
<dbReference type="EC" id="4.1.2.63" evidence="9"/>
<dbReference type="AlphaFoldDB" id="A0A7M7M7U5"/>
<keyword evidence="6" id="KW-0456">Lyase</keyword>
<dbReference type="FunFam" id="3.40.50.1220:FF:000006">
    <property type="entry name" value="2-hydroxyacyl-CoA lyase 1"/>
    <property type="match status" value="1"/>
</dbReference>
<evidence type="ECO:0000259" key="12">
    <source>
        <dbReference type="Pfam" id="PF00205"/>
    </source>
</evidence>
<evidence type="ECO:0000256" key="2">
    <source>
        <dbReference type="ARBA" id="ARBA00007812"/>
    </source>
</evidence>
<comment type="catalytic activity">
    <reaction evidence="10">
        <text>2-hydroxyoctadecanoyl-CoA = heptadecanal + formyl-CoA</text>
        <dbReference type="Rhea" id="RHEA:55196"/>
        <dbReference type="ChEBI" id="CHEBI:57376"/>
        <dbReference type="ChEBI" id="CHEBI:74116"/>
        <dbReference type="ChEBI" id="CHEBI:138631"/>
    </reaction>
    <physiologicalReaction direction="left-to-right" evidence="10">
        <dbReference type="Rhea" id="RHEA:55197"/>
    </physiologicalReaction>
</comment>
<comment type="catalytic activity">
    <reaction evidence="7">
        <text>a 2-hydroxy-3-methyl fatty acyl-CoA = a 2-methyl-branched fatty aldehyde + formyl-CoA</text>
        <dbReference type="Rhea" id="RHEA:25375"/>
        <dbReference type="ChEBI" id="CHEBI:49188"/>
        <dbReference type="ChEBI" id="CHEBI:57376"/>
        <dbReference type="ChEBI" id="CHEBI:58783"/>
        <dbReference type="EC" id="4.1.2.63"/>
    </reaction>
    <physiologicalReaction direction="left-to-right" evidence="7">
        <dbReference type="Rhea" id="RHEA:25376"/>
    </physiologicalReaction>
</comment>
<dbReference type="SUPFAM" id="SSF52518">
    <property type="entry name" value="Thiamin diphosphate-binding fold (THDP-binding)"/>
    <property type="match status" value="2"/>
</dbReference>
<dbReference type="GO" id="GO:0005777">
    <property type="term" value="C:peroxisome"/>
    <property type="evidence" value="ECO:0007669"/>
    <property type="project" value="TreeGrafter"/>
</dbReference>
<dbReference type="FunCoup" id="A0A7M7M7U5">
    <property type="interactions" value="1351"/>
</dbReference>
<comment type="similarity">
    <text evidence="2 11">Belongs to the TPP enzyme family.</text>
</comment>
<evidence type="ECO:0000256" key="1">
    <source>
        <dbReference type="ARBA" id="ARBA00001964"/>
    </source>
</evidence>
<feature type="domain" description="Thiamine pyrophosphate enzyme TPP-binding" evidence="13">
    <location>
        <begin position="399"/>
        <end position="554"/>
    </location>
</feature>
<name>A0A7M7M7U5_VARDE</name>
<dbReference type="OrthoDB" id="6479648at2759"/>
<protein>
    <recommendedName>
        <fullName evidence="9">2-hydroxyacyl-CoA lyase</fullName>
        <ecNumber evidence="9">4.1.2.63</ecNumber>
    </recommendedName>
</protein>
<dbReference type="GO" id="GO:0030976">
    <property type="term" value="F:thiamine pyrophosphate binding"/>
    <property type="evidence" value="ECO:0007669"/>
    <property type="project" value="InterPro"/>
</dbReference>
<evidence type="ECO:0000313" key="16">
    <source>
        <dbReference type="Proteomes" id="UP000594260"/>
    </source>
</evidence>
<dbReference type="InParanoid" id="A0A7M7M7U5"/>
<dbReference type="EnsemblMetazoa" id="XM_022800364">
    <property type="protein sequence ID" value="XP_022656099"/>
    <property type="gene ID" value="LOC111248283"/>
</dbReference>
<dbReference type="GO" id="GO:0106359">
    <property type="term" value="F:2-hydroxyacyl-CoA lyase activity"/>
    <property type="evidence" value="ECO:0007669"/>
    <property type="project" value="UniProtKB-EC"/>
</dbReference>
<dbReference type="Pfam" id="PF00205">
    <property type="entry name" value="TPP_enzyme_M"/>
    <property type="match status" value="1"/>
</dbReference>
<dbReference type="CDD" id="cd07035">
    <property type="entry name" value="TPP_PYR_POX_like"/>
    <property type="match status" value="1"/>
</dbReference>
<dbReference type="Proteomes" id="UP000594260">
    <property type="component" value="Unplaced"/>
</dbReference>
<keyword evidence="4" id="KW-0460">Magnesium</keyword>
<dbReference type="Gene3D" id="3.40.50.1220">
    <property type="entry name" value="TPP-binding domain"/>
    <property type="match status" value="1"/>
</dbReference>
<dbReference type="InterPro" id="IPR012000">
    <property type="entry name" value="Thiamin_PyroP_enz_cen_dom"/>
</dbReference>
<dbReference type="RefSeq" id="XP_022656099.1">
    <property type="nucleotide sequence ID" value="XM_022800364.1"/>
</dbReference>
<dbReference type="FunFam" id="3.40.50.970:FF:000027">
    <property type="entry name" value="2-hydroxyacyl-CoA lyase 1"/>
    <property type="match status" value="1"/>
</dbReference>
<sequence length="575" mass="62593">MSTTSHRVMARMIDGARVLVESLRRQGVEYMLGVVGVPVFEVSVAAQQAGIKFIGMRNEQSAAYAAGAIGYLTRRPGVCLTVSGPGVLHTIGGLANAQLNGWPMILIGGASERQLDGVGAFQEYLQVESCRMHVKYAAQPNSIEQIPFVVEKATREALFGRPGACYISMPADLITGETDESKLYHSKVVGDAPVSLACPQQIARAISLLRTAEKPLIIVGKGCAYGRAEKSAREFIEKSGIPYLPTPMGKGVLPDDHPQCIAPARTKALQEADVILLLGARTNWMLHFGRPPRFNTSVKFIQVEIKAEEFDNSAPTEVALLGDVNTVCVQLRDACSFKHDSSSDWINGLRFKMESNAKIVQSLTESKAIPMNYHSAYKIISKYLPKDAIIVNEGANTMDIGRTMLPNILPRHRLDAGTFGTMGIGLGFAIGAALHAQAVYPGKRVACVQGDSAFGFSALEYETAVRYRLPIICIVINNNGIYNGFDENSWKAFYQSGQHEALSLPPNALTPNARYDEISKMFGGRGFNVKTHAELAKAMKAAVAYIDGPCIINVNIDGMAQRKPQEFEWHTRAKI</sequence>
<dbReference type="PANTHER" id="PTHR43710:SF2">
    <property type="entry name" value="2-HYDROXYACYL-COA LYASE 1"/>
    <property type="match status" value="1"/>
</dbReference>
<evidence type="ECO:0000256" key="5">
    <source>
        <dbReference type="ARBA" id="ARBA00023052"/>
    </source>
</evidence>
<keyword evidence="5 11" id="KW-0786">Thiamine pyrophosphate</keyword>
<dbReference type="NCBIfam" id="NF006721">
    <property type="entry name" value="PRK09259.1"/>
    <property type="match status" value="1"/>
</dbReference>
<dbReference type="OMA" id="YMGMIGM"/>
<dbReference type="SUPFAM" id="SSF52467">
    <property type="entry name" value="DHS-like NAD/FAD-binding domain"/>
    <property type="match status" value="1"/>
</dbReference>
<proteinExistence type="inferred from homology"/>
<dbReference type="KEGG" id="vde:111248283"/>
<evidence type="ECO:0000256" key="11">
    <source>
        <dbReference type="RuleBase" id="RU362132"/>
    </source>
</evidence>
<evidence type="ECO:0000259" key="13">
    <source>
        <dbReference type="Pfam" id="PF02775"/>
    </source>
</evidence>
<dbReference type="Gene3D" id="3.40.50.970">
    <property type="match status" value="2"/>
</dbReference>
<dbReference type="InterPro" id="IPR029035">
    <property type="entry name" value="DHS-like_NAD/FAD-binding_dom"/>
</dbReference>
<dbReference type="InterPro" id="IPR029061">
    <property type="entry name" value="THDP-binding"/>
</dbReference>
<dbReference type="GeneID" id="111248283"/>
<evidence type="ECO:0000256" key="8">
    <source>
        <dbReference type="ARBA" id="ARBA00044454"/>
    </source>
</evidence>
<evidence type="ECO:0000256" key="3">
    <source>
        <dbReference type="ARBA" id="ARBA00022723"/>
    </source>
</evidence>
<accession>A0A7M7M7U5</accession>
<dbReference type="Pfam" id="PF02775">
    <property type="entry name" value="TPP_enzyme_C"/>
    <property type="match status" value="1"/>
</dbReference>
<organism evidence="15 16">
    <name type="scientific">Varroa destructor</name>
    <name type="common">Honeybee mite</name>
    <dbReference type="NCBI Taxonomy" id="109461"/>
    <lineage>
        <taxon>Eukaryota</taxon>
        <taxon>Metazoa</taxon>
        <taxon>Ecdysozoa</taxon>
        <taxon>Arthropoda</taxon>
        <taxon>Chelicerata</taxon>
        <taxon>Arachnida</taxon>
        <taxon>Acari</taxon>
        <taxon>Parasitiformes</taxon>
        <taxon>Mesostigmata</taxon>
        <taxon>Gamasina</taxon>
        <taxon>Dermanyssoidea</taxon>
        <taxon>Varroidae</taxon>
        <taxon>Varroa</taxon>
    </lineage>
</organism>
<evidence type="ECO:0000256" key="9">
    <source>
        <dbReference type="ARBA" id="ARBA00044518"/>
    </source>
</evidence>
<dbReference type="Pfam" id="PF02776">
    <property type="entry name" value="TPP_enzyme_N"/>
    <property type="match status" value="1"/>
</dbReference>
<dbReference type="PANTHER" id="PTHR43710">
    <property type="entry name" value="2-HYDROXYACYL-COA LYASE"/>
    <property type="match status" value="1"/>
</dbReference>
<evidence type="ECO:0000313" key="15">
    <source>
        <dbReference type="EnsemblMetazoa" id="XP_022656099"/>
    </source>
</evidence>
<evidence type="ECO:0000259" key="14">
    <source>
        <dbReference type="Pfam" id="PF02776"/>
    </source>
</evidence>
<dbReference type="EnsemblMetazoa" id="XM_022800365">
    <property type="protein sequence ID" value="XP_022656100"/>
    <property type="gene ID" value="LOC111248283"/>
</dbReference>
<reference evidence="15" key="1">
    <citation type="submission" date="2021-01" db="UniProtKB">
        <authorList>
            <consortium name="EnsemblMetazoa"/>
        </authorList>
    </citation>
    <scope>IDENTIFICATION</scope>
</reference>
<evidence type="ECO:0000256" key="7">
    <source>
        <dbReference type="ARBA" id="ARBA00044451"/>
    </source>
</evidence>
<comment type="catalytic activity">
    <reaction evidence="8">
        <text>an (R)-2-hydroxy-long-chain-fatty acyl-CoA = a long-chain fatty aldehyde + formyl-CoA</text>
        <dbReference type="Rhea" id="RHEA:67444"/>
        <dbReference type="ChEBI" id="CHEBI:17176"/>
        <dbReference type="ChEBI" id="CHEBI:57376"/>
        <dbReference type="ChEBI" id="CHEBI:170012"/>
        <dbReference type="EC" id="4.1.2.63"/>
    </reaction>
    <physiologicalReaction direction="left-to-right" evidence="8">
        <dbReference type="Rhea" id="RHEA:67445"/>
    </physiologicalReaction>
</comment>
<dbReference type="GO" id="GO:0001561">
    <property type="term" value="P:fatty acid alpha-oxidation"/>
    <property type="evidence" value="ECO:0007669"/>
    <property type="project" value="TreeGrafter"/>
</dbReference>
<evidence type="ECO:0000256" key="6">
    <source>
        <dbReference type="ARBA" id="ARBA00023239"/>
    </source>
</evidence>
<comment type="cofactor">
    <cofactor evidence="1">
        <name>thiamine diphosphate</name>
        <dbReference type="ChEBI" id="CHEBI:58937"/>
    </cofactor>
</comment>
<dbReference type="InterPro" id="IPR045025">
    <property type="entry name" value="HACL1-like"/>
</dbReference>
<keyword evidence="16" id="KW-1185">Reference proteome</keyword>
<dbReference type="InterPro" id="IPR011766">
    <property type="entry name" value="TPP_enzyme_TPP-bd"/>
</dbReference>
<dbReference type="CDD" id="cd02004">
    <property type="entry name" value="TPP_BZL_OCoD_HPCL"/>
    <property type="match status" value="1"/>
</dbReference>
<keyword evidence="3" id="KW-0479">Metal-binding</keyword>
<feature type="domain" description="Thiamine pyrophosphate enzyme central" evidence="12">
    <location>
        <begin position="202"/>
        <end position="331"/>
    </location>
</feature>
<dbReference type="RefSeq" id="XP_022656100.1">
    <property type="nucleotide sequence ID" value="XM_022800365.1"/>
</dbReference>
<feature type="domain" description="Thiamine pyrophosphate enzyme N-terminal TPP-binding" evidence="14">
    <location>
        <begin position="14"/>
        <end position="125"/>
    </location>
</feature>
<evidence type="ECO:0000256" key="10">
    <source>
        <dbReference type="ARBA" id="ARBA00048738"/>
    </source>
</evidence>
<dbReference type="InterPro" id="IPR012001">
    <property type="entry name" value="Thiamin_PyroP_enz_TPP-bd_dom"/>
</dbReference>
<dbReference type="CTD" id="37285"/>